<accession>A0A2S9MSS5</accession>
<name>A0A2S9MSS5_9BURK</name>
<dbReference type="AlphaFoldDB" id="A0A2S9MSS5"/>
<sequence length="66" mass="7018">MGEPFDPVIVTSIRTASGRNRSVGAARWTERGACRHRTAVITCEPVTASIVDSRSGAPVAALLFFT</sequence>
<proteinExistence type="predicted"/>
<gene>
    <name evidence="1" type="ORF">C6Q15_10355</name>
</gene>
<evidence type="ECO:0000313" key="2">
    <source>
        <dbReference type="Proteomes" id="UP000238982"/>
    </source>
</evidence>
<comment type="caution">
    <text evidence="1">The sequence shown here is derived from an EMBL/GenBank/DDBJ whole genome shotgun (WGS) entry which is preliminary data.</text>
</comment>
<protein>
    <submittedName>
        <fullName evidence="1">Uncharacterized protein</fullName>
    </submittedName>
</protein>
<evidence type="ECO:0000313" key="1">
    <source>
        <dbReference type="EMBL" id="PRF62003.1"/>
    </source>
</evidence>
<dbReference type="EMBL" id="PVGH01000046">
    <property type="protein sequence ID" value="PRF62003.1"/>
    <property type="molecule type" value="Genomic_DNA"/>
</dbReference>
<dbReference type="Proteomes" id="UP000238982">
    <property type="component" value="Unassembled WGS sequence"/>
</dbReference>
<reference evidence="1 2" key="1">
    <citation type="submission" date="2018-03" db="EMBL/GenBank/DDBJ databases">
        <authorList>
            <person name="Keele B.F."/>
        </authorList>
    </citation>
    <scope>NUCLEOTIDE SEQUENCE [LARGE SCALE GENOMIC DNA]</scope>
    <source>
        <strain evidence="1 2">AU19729</strain>
    </source>
</reference>
<organism evidence="1 2">
    <name type="scientific">Burkholderia multivorans</name>
    <dbReference type="NCBI Taxonomy" id="87883"/>
    <lineage>
        <taxon>Bacteria</taxon>
        <taxon>Pseudomonadati</taxon>
        <taxon>Pseudomonadota</taxon>
        <taxon>Betaproteobacteria</taxon>
        <taxon>Burkholderiales</taxon>
        <taxon>Burkholderiaceae</taxon>
        <taxon>Burkholderia</taxon>
        <taxon>Burkholderia cepacia complex</taxon>
    </lineage>
</organism>